<sequence>MVAYLTKSDASEGFNQVIYFLNGSYIKYALTVNPTIYVSCIKQFWNIVAIKQVNDVTRLQALVDKKKVVVTEAAIREVLRLDDAEGVDCLPNEEIFAELARMGYEKPSTKLTFYKAFFSSQKQVGDLSTHTTKYASPALTQKDKRLRKEEMQKNMLKMLLLVMLLKEMILLLLEKFILSLKNHPYHLLVHLLHHHNHLKISYQHLKRVEHLEYDKVAQALEIKKLKKRVKKLEKGNRVRVLKLRRLKRVGTSQRINTSNDTMMDDESNQVRTIDEMDKDDAVALMDDKEEDKKDEEAKEVVDVVTTTKLINEVVTAASETVTAASTIIFAAEPQVAAVTITVALTKVVVVPSRRRKEVVIRDPEEESTTSSIIPAETKSKDNGKGILVEEPKPLKKK</sequence>
<dbReference type="GO" id="GO:0016301">
    <property type="term" value="F:kinase activity"/>
    <property type="evidence" value="ECO:0007669"/>
    <property type="project" value="UniProtKB-KW"/>
</dbReference>
<name>A0A699JEQ5_TANCI</name>
<protein>
    <submittedName>
        <fullName evidence="2">Xylulose kinase-1</fullName>
    </submittedName>
</protein>
<proteinExistence type="predicted"/>
<feature type="compositionally biased region" description="Basic and acidic residues" evidence="1">
    <location>
        <begin position="377"/>
        <end position="397"/>
    </location>
</feature>
<evidence type="ECO:0000313" key="2">
    <source>
        <dbReference type="EMBL" id="GFA27999.1"/>
    </source>
</evidence>
<dbReference type="AlphaFoldDB" id="A0A699JEQ5"/>
<evidence type="ECO:0000256" key="1">
    <source>
        <dbReference type="SAM" id="MobiDB-lite"/>
    </source>
</evidence>
<keyword evidence="2" id="KW-0418">Kinase</keyword>
<reference evidence="2" key="1">
    <citation type="journal article" date="2019" name="Sci. Rep.">
        <title>Draft genome of Tanacetum cinerariifolium, the natural source of mosquito coil.</title>
        <authorList>
            <person name="Yamashiro T."/>
            <person name="Shiraishi A."/>
            <person name="Satake H."/>
            <person name="Nakayama K."/>
        </authorList>
    </citation>
    <scope>NUCLEOTIDE SEQUENCE</scope>
</reference>
<comment type="caution">
    <text evidence="2">The sequence shown here is derived from an EMBL/GenBank/DDBJ whole genome shotgun (WGS) entry which is preliminary data.</text>
</comment>
<dbReference type="EMBL" id="BKCJ010397399">
    <property type="protein sequence ID" value="GFA27999.1"/>
    <property type="molecule type" value="Genomic_DNA"/>
</dbReference>
<keyword evidence="2" id="KW-0808">Transferase</keyword>
<feature type="region of interest" description="Disordered" evidence="1">
    <location>
        <begin position="360"/>
        <end position="397"/>
    </location>
</feature>
<accession>A0A699JEQ5</accession>
<gene>
    <name evidence="2" type="ORF">Tci_599971</name>
</gene>
<organism evidence="2">
    <name type="scientific">Tanacetum cinerariifolium</name>
    <name type="common">Dalmatian daisy</name>
    <name type="synonym">Chrysanthemum cinerariifolium</name>
    <dbReference type="NCBI Taxonomy" id="118510"/>
    <lineage>
        <taxon>Eukaryota</taxon>
        <taxon>Viridiplantae</taxon>
        <taxon>Streptophyta</taxon>
        <taxon>Embryophyta</taxon>
        <taxon>Tracheophyta</taxon>
        <taxon>Spermatophyta</taxon>
        <taxon>Magnoliopsida</taxon>
        <taxon>eudicotyledons</taxon>
        <taxon>Gunneridae</taxon>
        <taxon>Pentapetalae</taxon>
        <taxon>asterids</taxon>
        <taxon>campanulids</taxon>
        <taxon>Asterales</taxon>
        <taxon>Asteraceae</taxon>
        <taxon>Asteroideae</taxon>
        <taxon>Anthemideae</taxon>
        <taxon>Anthemidinae</taxon>
        <taxon>Tanacetum</taxon>
    </lineage>
</organism>